<organism evidence="1">
    <name type="scientific">marine sediment metagenome</name>
    <dbReference type="NCBI Taxonomy" id="412755"/>
    <lineage>
        <taxon>unclassified sequences</taxon>
        <taxon>metagenomes</taxon>
        <taxon>ecological metagenomes</taxon>
    </lineage>
</organism>
<reference evidence="1" key="1">
    <citation type="journal article" date="2015" name="Nature">
        <title>Complex archaea that bridge the gap between prokaryotes and eukaryotes.</title>
        <authorList>
            <person name="Spang A."/>
            <person name="Saw J.H."/>
            <person name="Jorgensen S.L."/>
            <person name="Zaremba-Niedzwiedzka K."/>
            <person name="Martijn J."/>
            <person name="Lind A.E."/>
            <person name="van Eijk R."/>
            <person name="Schleper C."/>
            <person name="Guy L."/>
            <person name="Ettema T.J."/>
        </authorList>
    </citation>
    <scope>NUCLEOTIDE SEQUENCE</scope>
</reference>
<protein>
    <recommendedName>
        <fullName evidence="2">Glycosyltransferase subfamily 4-like N-terminal domain-containing protein</fullName>
    </recommendedName>
</protein>
<proteinExistence type="predicted"/>
<dbReference type="EMBL" id="LAZR01032155">
    <property type="protein sequence ID" value="KKL51705.1"/>
    <property type="molecule type" value="Genomic_DNA"/>
</dbReference>
<comment type="caution">
    <text evidence="1">The sequence shown here is derived from an EMBL/GenBank/DDBJ whole genome shotgun (WGS) entry which is preliminary data.</text>
</comment>
<evidence type="ECO:0000313" key="1">
    <source>
        <dbReference type="EMBL" id="KKL51705.1"/>
    </source>
</evidence>
<accession>A0A0F9F384</accession>
<name>A0A0F9F384_9ZZZZ</name>
<evidence type="ECO:0008006" key="2">
    <source>
        <dbReference type="Google" id="ProtNLM"/>
    </source>
</evidence>
<sequence length="87" mass="9147">MSVHAPRIGIVDACCPAPYGLGLPATRPLGGTETTVLKIVRALQGKFRFSLFHRNAPASDGSGGCAMQPLDKAFQDQSCQAFLAINS</sequence>
<gene>
    <name evidence="1" type="ORF">LCGC14_2292860</name>
</gene>
<dbReference type="AlphaFoldDB" id="A0A0F9F384"/>